<evidence type="ECO:0000313" key="3">
    <source>
        <dbReference type="Proteomes" id="UP001431221"/>
    </source>
</evidence>
<keyword evidence="3" id="KW-1185">Reference proteome</keyword>
<accession>A0ABT0H2K4</accession>
<feature type="domain" description="YcaO" evidence="1">
    <location>
        <begin position="119"/>
        <end position="481"/>
    </location>
</feature>
<reference evidence="2" key="1">
    <citation type="submission" date="2022-04" db="EMBL/GenBank/DDBJ databases">
        <title>Roseibium sp. CAU 1639 isolated from mud.</title>
        <authorList>
            <person name="Kim W."/>
        </authorList>
    </citation>
    <scope>NUCLEOTIDE SEQUENCE</scope>
    <source>
        <strain evidence="2">CAU 1639</strain>
    </source>
</reference>
<dbReference type="Gene3D" id="3.30.1330.230">
    <property type="match status" value="1"/>
</dbReference>
<sequence>MQGEVKYFLDTFVGSCVEMGSGHERVTLPDELSGLESAVVSDLARVGLLSLDLSDNVPKMRMADENLKLFAPMLAQYRVKLVPMTRQGAPVAFCTALLKECRSQVPAPLELTAPIPAGGQGNRMENAAISCLGELAERLSLCSLGAQDPRVLPFEKEQLEVDFSGLLGLSLTQCRHAAAALRKSGVPIPADVPEWSTLSGRRVALTNLATGRMAQFPSFGVLLREAAWAGAEALSFASSVGCAVWATRHGARERALLELVERDAVAQVWYNRLGITFLEPGLLREILTGTLIDYLDAQPRLWGVYHLESDLPVQVAIAVSHEADGRGCAFGASAGWDVASACEGAIEEMLQSENSLELMTKAYPSGQGQGRMPRQLAYARAGSILEDLPLREALPADERLTARVYGLPELRQALEDQDITVWEFDATRPDLNIPCVKLLSPQLCTWEPRFGKRRLFQGVVDRGLRQHPATEAEFAARPFPF</sequence>
<dbReference type="Gene3D" id="3.30.40.250">
    <property type="match status" value="1"/>
</dbReference>
<proteinExistence type="predicted"/>
<organism evidence="2 3">
    <name type="scientific">Roseibium sediminicola</name>
    <dbReference type="NCBI Taxonomy" id="2933272"/>
    <lineage>
        <taxon>Bacteria</taxon>
        <taxon>Pseudomonadati</taxon>
        <taxon>Pseudomonadota</taxon>
        <taxon>Alphaproteobacteria</taxon>
        <taxon>Hyphomicrobiales</taxon>
        <taxon>Stappiaceae</taxon>
        <taxon>Roseibium</taxon>
    </lineage>
</organism>
<name>A0ABT0H2K4_9HYPH</name>
<dbReference type="EMBL" id="JALNMJ010000034">
    <property type="protein sequence ID" value="MCK7615918.1"/>
    <property type="molecule type" value="Genomic_DNA"/>
</dbReference>
<dbReference type="PANTHER" id="PTHR37809:SF1">
    <property type="entry name" value="RIBOSOMAL PROTEIN S12 METHYLTHIOTRANSFERASE ACCESSORY FACTOR YCAO"/>
    <property type="match status" value="1"/>
</dbReference>
<dbReference type="PANTHER" id="PTHR37809">
    <property type="entry name" value="RIBOSOMAL PROTEIN S12 METHYLTHIOTRANSFERASE ACCESSORY FACTOR YCAO"/>
    <property type="match status" value="1"/>
</dbReference>
<comment type="caution">
    <text evidence="2">The sequence shown here is derived from an EMBL/GenBank/DDBJ whole genome shotgun (WGS) entry which is preliminary data.</text>
</comment>
<dbReference type="Proteomes" id="UP001431221">
    <property type="component" value="Unassembled WGS sequence"/>
</dbReference>
<evidence type="ECO:0000259" key="1">
    <source>
        <dbReference type="PROSITE" id="PS51664"/>
    </source>
</evidence>
<dbReference type="Gene3D" id="3.30.160.660">
    <property type="match status" value="1"/>
</dbReference>
<dbReference type="InterPro" id="IPR003776">
    <property type="entry name" value="YcaO-like_dom"/>
</dbReference>
<evidence type="ECO:0000313" key="2">
    <source>
        <dbReference type="EMBL" id="MCK7615918.1"/>
    </source>
</evidence>
<dbReference type="Pfam" id="PF02624">
    <property type="entry name" value="YcaO"/>
    <property type="match status" value="1"/>
</dbReference>
<dbReference type="PROSITE" id="PS51664">
    <property type="entry name" value="YCAO"/>
    <property type="match status" value="1"/>
</dbReference>
<dbReference type="RefSeq" id="WP_248159807.1">
    <property type="nucleotide sequence ID" value="NZ_JALNMJ010000034.1"/>
</dbReference>
<protein>
    <submittedName>
        <fullName evidence="2">YcaO-like family protein</fullName>
    </submittedName>
</protein>
<gene>
    <name evidence="2" type="ORF">M0H32_27490</name>
</gene>